<dbReference type="EMBL" id="JAHJDP010000050">
    <property type="protein sequence ID" value="MBU2691249.1"/>
    <property type="molecule type" value="Genomic_DNA"/>
</dbReference>
<evidence type="ECO:0000313" key="2">
    <source>
        <dbReference type="Proteomes" id="UP000777784"/>
    </source>
</evidence>
<evidence type="ECO:0008006" key="3">
    <source>
        <dbReference type="Google" id="ProtNLM"/>
    </source>
</evidence>
<comment type="caution">
    <text evidence="1">The sequence shown here is derived from an EMBL/GenBank/DDBJ whole genome shotgun (WGS) entry which is preliminary data.</text>
</comment>
<evidence type="ECO:0000313" key="1">
    <source>
        <dbReference type="EMBL" id="MBU2691249.1"/>
    </source>
</evidence>
<organism evidence="1 2">
    <name type="scientific">Eiseniibacteriota bacterium</name>
    <dbReference type="NCBI Taxonomy" id="2212470"/>
    <lineage>
        <taxon>Bacteria</taxon>
        <taxon>Candidatus Eiseniibacteriota</taxon>
    </lineage>
</organism>
<proteinExistence type="predicted"/>
<name>A0A948RZU2_UNCEI</name>
<reference evidence="1" key="1">
    <citation type="submission" date="2021-05" db="EMBL/GenBank/DDBJ databases">
        <title>Energy efficiency and biological interactions define the core microbiome of deep oligotrophic groundwater.</title>
        <authorList>
            <person name="Mehrshad M."/>
            <person name="Lopez-Fernandez M."/>
            <person name="Bell E."/>
            <person name="Bernier-Latmani R."/>
            <person name="Bertilsson S."/>
            <person name="Dopson M."/>
        </authorList>
    </citation>
    <scope>NUCLEOTIDE SEQUENCE</scope>
    <source>
        <strain evidence="1">Modern_marine.mb.64</strain>
    </source>
</reference>
<sequence>MGGFDQDGFTGLVQLKHSLEETRPMARAAAVSNLIALGDEETIAFVRMRMEDEFDPLVLRMYREALEE</sequence>
<gene>
    <name evidence="1" type="ORF">KJ970_09990</name>
</gene>
<dbReference type="Proteomes" id="UP000777784">
    <property type="component" value="Unassembled WGS sequence"/>
</dbReference>
<accession>A0A948RZU2</accession>
<protein>
    <recommendedName>
        <fullName evidence="3">HEAT repeat domain-containing protein</fullName>
    </recommendedName>
</protein>
<dbReference type="AlphaFoldDB" id="A0A948RZU2"/>